<name>A0A072TL39_MEDTR</name>
<gene>
    <name evidence="1" type="ordered locus">MTR_8g012735</name>
    <name evidence="2" type="ORF">MtrunA17_Chr8g0339611</name>
</gene>
<evidence type="ECO:0000313" key="3">
    <source>
        <dbReference type="EnsemblPlants" id="KEH18147"/>
    </source>
</evidence>
<reference evidence="1 4" key="1">
    <citation type="journal article" date="2011" name="Nature">
        <title>The Medicago genome provides insight into the evolution of rhizobial symbioses.</title>
        <authorList>
            <person name="Young N.D."/>
            <person name="Debelle F."/>
            <person name="Oldroyd G.E."/>
            <person name="Geurts R."/>
            <person name="Cannon S.B."/>
            <person name="Udvardi M.K."/>
            <person name="Benedito V.A."/>
            <person name="Mayer K.F."/>
            <person name="Gouzy J."/>
            <person name="Schoof H."/>
            <person name="Van de Peer Y."/>
            <person name="Proost S."/>
            <person name="Cook D.R."/>
            <person name="Meyers B.C."/>
            <person name="Spannagl M."/>
            <person name="Cheung F."/>
            <person name="De Mita S."/>
            <person name="Krishnakumar V."/>
            <person name="Gundlach H."/>
            <person name="Zhou S."/>
            <person name="Mudge J."/>
            <person name="Bharti A.K."/>
            <person name="Murray J.D."/>
            <person name="Naoumkina M.A."/>
            <person name="Rosen B."/>
            <person name="Silverstein K.A."/>
            <person name="Tang H."/>
            <person name="Rombauts S."/>
            <person name="Zhao P.X."/>
            <person name="Zhou P."/>
            <person name="Barbe V."/>
            <person name="Bardou P."/>
            <person name="Bechner M."/>
            <person name="Bellec A."/>
            <person name="Berger A."/>
            <person name="Berges H."/>
            <person name="Bidwell S."/>
            <person name="Bisseling T."/>
            <person name="Choisne N."/>
            <person name="Couloux A."/>
            <person name="Denny R."/>
            <person name="Deshpande S."/>
            <person name="Dai X."/>
            <person name="Doyle J.J."/>
            <person name="Dudez A.M."/>
            <person name="Farmer A.D."/>
            <person name="Fouteau S."/>
            <person name="Franken C."/>
            <person name="Gibelin C."/>
            <person name="Gish J."/>
            <person name="Goldstein S."/>
            <person name="Gonzalez A.J."/>
            <person name="Green P.J."/>
            <person name="Hallab A."/>
            <person name="Hartog M."/>
            <person name="Hua A."/>
            <person name="Humphray S.J."/>
            <person name="Jeong D.H."/>
            <person name="Jing Y."/>
            <person name="Jocker A."/>
            <person name="Kenton S.M."/>
            <person name="Kim D.J."/>
            <person name="Klee K."/>
            <person name="Lai H."/>
            <person name="Lang C."/>
            <person name="Lin S."/>
            <person name="Macmil S.L."/>
            <person name="Magdelenat G."/>
            <person name="Matthews L."/>
            <person name="McCorrison J."/>
            <person name="Monaghan E.L."/>
            <person name="Mun J.H."/>
            <person name="Najar F.Z."/>
            <person name="Nicholson C."/>
            <person name="Noirot C."/>
            <person name="O'Bleness M."/>
            <person name="Paule C.R."/>
            <person name="Poulain J."/>
            <person name="Prion F."/>
            <person name="Qin B."/>
            <person name="Qu C."/>
            <person name="Retzel E.F."/>
            <person name="Riddle C."/>
            <person name="Sallet E."/>
            <person name="Samain S."/>
            <person name="Samson N."/>
            <person name="Sanders I."/>
            <person name="Saurat O."/>
            <person name="Scarpelli C."/>
            <person name="Schiex T."/>
            <person name="Segurens B."/>
            <person name="Severin A.J."/>
            <person name="Sherrier D.J."/>
            <person name="Shi R."/>
            <person name="Sims S."/>
            <person name="Singer S.R."/>
            <person name="Sinharoy S."/>
            <person name="Sterck L."/>
            <person name="Viollet A."/>
            <person name="Wang B.B."/>
            <person name="Wang K."/>
            <person name="Wang M."/>
            <person name="Wang X."/>
            <person name="Warfsmann J."/>
            <person name="Weissenbach J."/>
            <person name="White D.D."/>
            <person name="White J.D."/>
            <person name="Wiley G.B."/>
            <person name="Wincker P."/>
            <person name="Xing Y."/>
            <person name="Yang L."/>
            <person name="Yao Z."/>
            <person name="Ying F."/>
            <person name="Zhai J."/>
            <person name="Zhou L."/>
            <person name="Zuber A."/>
            <person name="Denarie J."/>
            <person name="Dixon R.A."/>
            <person name="May G.D."/>
            <person name="Schwartz D.C."/>
            <person name="Rogers J."/>
            <person name="Quetier F."/>
            <person name="Town C.D."/>
            <person name="Roe B.A."/>
        </authorList>
    </citation>
    <scope>NUCLEOTIDE SEQUENCE [LARGE SCALE GENOMIC DNA]</scope>
    <source>
        <strain evidence="1">A17</strain>
        <strain evidence="3 4">cv. Jemalong A17</strain>
    </source>
</reference>
<dbReference type="Gene3D" id="3.40.50.2000">
    <property type="entry name" value="Glycogen Phosphorylase B"/>
    <property type="match status" value="1"/>
</dbReference>
<reference evidence="2" key="4">
    <citation type="journal article" date="2018" name="Nat. Plants">
        <title>Whole-genome landscape of Medicago truncatula symbiotic genes.</title>
        <authorList>
            <person name="Pecrix Y."/>
            <person name="Gamas P."/>
            <person name="Carrere S."/>
        </authorList>
    </citation>
    <scope>NUCLEOTIDE SEQUENCE</scope>
    <source>
        <tissue evidence="2">Leaves</tissue>
    </source>
</reference>
<protein>
    <submittedName>
        <fullName evidence="1">Glycosyltransferase GT12D15</fullName>
    </submittedName>
    <submittedName>
        <fullName evidence="2">Putative hydroquinone glucosyltransferase</fullName>
        <ecNumber evidence="2">2.4.1.218</ecNumber>
    </submittedName>
</protein>
<dbReference type="Gramene" id="rna45032">
    <property type="protein sequence ID" value="RHN39041.1"/>
    <property type="gene ID" value="gene45032"/>
</dbReference>
<dbReference type="Proteomes" id="UP000265566">
    <property type="component" value="Chromosome 8"/>
</dbReference>
<reference evidence="3" key="3">
    <citation type="submission" date="2015-04" db="UniProtKB">
        <authorList>
            <consortium name="EnsemblPlants"/>
        </authorList>
    </citation>
    <scope>IDENTIFICATION</scope>
    <source>
        <strain evidence="3">cv. Jemalong A17</strain>
    </source>
</reference>
<proteinExistence type="predicted"/>
<dbReference type="EMBL" id="CM001224">
    <property type="protein sequence ID" value="KEH18147.1"/>
    <property type="molecule type" value="Genomic_DNA"/>
</dbReference>
<dbReference type="EMBL" id="PSQE01000008">
    <property type="protein sequence ID" value="RHN39041.1"/>
    <property type="molecule type" value="Genomic_DNA"/>
</dbReference>
<evidence type="ECO:0000313" key="1">
    <source>
        <dbReference type="EMBL" id="KEH18147.1"/>
    </source>
</evidence>
<dbReference type="SUPFAM" id="SSF53756">
    <property type="entry name" value="UDP-Glycosyltransferase/glycogen phosphorylase"/>
    <property type="match status" value="1"/>
</dbReference>
<dbReference type="EC" id="2.4.1.218" evidence="2"/>
<evidence type="ECO:0000313" key="2">
    <source>
        <dbReference type="EMBL" id="RHN39041.1"/>
    </source>
</evidence>
<keyword evidence="2" id="KW-0808">Transferase</keyword>
<organism evidence="1 4">
    <name type="scientific">Medicago truncatula</name>
    <name type="common">Barrel medic</name>
    <name type="synonym">Medicago tribuloides</name>
    <dbReference type="NCBI Taxonomy" id="3880"/>
    <lineage>
        <taxon>Eukaryota</taxon>
        <taxon>Viridiplantae</taxon>
        <taxon>Streptophyta</taxon>
        <taxon>Embryophyta</taxon>
        <taxon>Tracheophyta</taxon>
        <taxon>Spermatophyta</taxon>
        <taxon>Magnoliopsida</taxon>
        <taxon>eudicotyledons</taxon>
        <taxon>Gunneridae</taxon>
        <taxon>Pentapetalae</taxon>
        <taxon>rosids</taxon>
        <taxon>fabids</taxon>
        <taxon>Fabales</taxon>
        <taxon>Fabaceae</taxon>
        <taxon>Papilionoideae</taxon>
        <taxon>50 kb inversion clade</taxon>
        <taxon>NPAAA clade</taxon>
        <taxon>Hologalegina</taxon>
        <taxon>IRL clade</taxon>
        <taxon>Trifolieae</taxon>
        <taxon>Medicago</taxon>
    </lineage>
</organism>
<dbReference type="AlphaFoldDB" id="A0A072TL39"/>
<dbReference type="PANTHER" id="PTHR48045">
    <property type="entry name" value="UDP-GLYCOSYLTRANSFERASE 72B1"/>
    <property type="match status" value="1"/>
</dbReference>
<keyword evidence="4" id="KW-1185">Reference proteome</keyword>
<accession>A0A072TL39</accession>
<keyword evidence="2" id="KW-0328">Glycosyltransferase</keyword>
<dbReference type="GO" id="GO:0050505">
    <property type="term" value="F:hydroquinone glucosyltransferase activity"/>
    <property type="evidence" value="ECO:0007669"/>
    <property type="project" value="UniProtKB-EC"/>
</dbReference>
<dbReference type="HOGENOM" id="CLU_1962882_0_0_1"/>
<dbReference type="EnsemblPlants" id="KEH18147">
    <property type="protein sequence ID" value="KEH18147"/>
    <property type="gene ID" value="MTR_8g012735"/>
</dbReference>
<dbReference type="PANTHER" id="PTHR48045:SF6">
    <property type="entry name" value="UDP-GLUCOSYLTRANSFERASE FAMILY PROTEIN"/>
    <property type="match status" value="1"/>
</dbReference>
<dbReference type="Proteomes" id="UP000002051">
    <property type="component" value="Chromosome 8"/>
</dbReference>
<evidence type="ECO:0000313" key="4">
    <source>
        <dbReference type="Proteomes" id="UP000002051"/>
    </source>
</evidence>
<dbReference type="STRING" id="3880.A0A072TL39"/>
<reference evidence="1 4" key="2">
    <citation type="journal article" date="2014" name="BMC Genomics">
        <title>An improved genome release (version Mt4.0) for the model legume Medicago truncatula.</title>
        <authorList>
            <person name="Tang H."/>
            <person name="Krishnakumar V."/>
            <person name="Bidwell S."/>
            <person name="Rosen B."/>
            <person name="Chan A."/>
            <person name="Zhou S."/>
            <person name="Gentzbittel L."/>
            <person name="Childs K.L."/>
            <person name="Yandell M."/>
            <person name="Gundlach H."/>
            <person name="Mayer K.F."/>
            <person name="Schwartz D.C."/>
            <person name="Town C.D."/>
        </authorList>
    </citation>
    <scope>GENOME REANNOTATION</scope>
    <source>
        <strain evidence="1">A17</strain>
        <strain evidence="3 4">cv. Jemalong A17</strain>
    </source>
</reference>
<sequence>MAKGTHIAVVSIPLFSHQSSIIEFCKRLIHLHHHIHITCIFSTIDAPIPATLKLLESLPSSINCTFLPPINKQDLPRDFVLEIELTTAQSMPSFRKSLLSLCSSSTSSPVVALVVDPYASQALEIAKD</sequence>